<evidence type="ECO:0000313" key="5">
    <source>
        <dbReference type="EMBL" id="ELY58219.1"/>
    </source>
</evidence>
<dbReference type="Pfam" id="PF04967">
    <property type="entry name" value="HTH_10"/>
    <property type="match status" value="1"/>
</dbReference>
<dbReference type="AlphaFoldDB" id="L9X8Y5"/>
<name>L9X8Y5_9EURY</name>
<dbReference type="EMBL" id="AOIB01000021">
    <property type="protein sequence ID" value="ELY58219.1"/>
    <property type="molecule type" value="Genomic_DNA"/>
</dbReference>
<keyword evidence="6" id="KW-1185">Reference proteome</keyword>
<evidence type="ECO:0000259" key="4">
    <source>
        <dbReference type="Pfam" id="PF15915"/>
    </source>
</evidence>
<accession>L9X8Y5</accession>
<dbReference type="Pfam" id="PF15915">
    <property type="entry name" value="BAT"/>
    <property type="match status" value="1"/>
</dbReference>
<dbReference type="eggNOG" id="arCOG02280">
    <property type="taxonomic scope" value="Archaea"/>
</dbReference>
<evidence type="ECO:0000256" key="1">
    <source>
        <dbReference type="ARBA" id="ARBA00023015"/>
    </source>
</evidence>
<dbReference type="PANTHER" id="PTHR34236">
    <property type="entry name" value="DIMETHYL SULFOXIDE REDUCTASE TRANSCRIPTIONAL ACTIVATOR"/>
    <property type="match status" value="1"/>
</dbReference>
<dbReference type="OrthoDB" id="202021at2157"/>
<organism evidence="5 6">
    <name type="scientific">Natronococcus amylolyticus DSM 10524</name>
    <dbReference type="NCBI Taxonomy" id="1227497"/>
    <lineage>
        <taxon>Archaea</taxon>
        <taxon>Methanobacteriati</taxon>
        <taxon>Methanobacteriota</taxon>
        <taxon>Stenosarchaea group</taxon>
        <taxon>Halobacteria</taxon>
        <taxon>Halobacteriales</taxon>
        <taxon>Natrialbaceae</taxon>
        <taxon>Natronococcus</taxon>
    </lineage>
</organism>
<feature type="domain" description="Bacterioopsin transcriptional activator GAF and HTH associated" evidence="4">
    <location>
        <begin position="8"/>
        <end position="144"/>
    </location>
</feature>
<dbReference type="Proteomes" id="UP000011688">
    <property type="component" value="Unassembled WGS sequence"/>
</dbReference>
<dbReference type="RefSeq" id="WP_005555914.1">
    <property type="nucleotide sequence ID" value="NZ_AOIB01000021.1"/>
</dbReference>
<evidence type="ECO:0000313" key="6">
    <source>
        <dbReference type="Proteomes" id="UP000011688"/>
    </source>
</evidence>
<sequence>MGGTVAEIELSPAEFVLEETINAVEGLECEVERVVANVDGDVMPFLWVDAPDLEGLEDVLEEDETVDNVRLLADVDGEQLYQMDWVQRVDALVQVLVEEEGTVLSAVGDASGWQFRLLFPDRDSLSRTNDYCRSNGIQFQLHAVYSLEEGRQGRFGLTDDQQDTLEIAFERGYYEIPRDADMMALAEEMDISHQALSERLRRAHRSLVQNTVIIGQESDPDE</sequence>
<evidence type="ECO:0000256" key="2">
    <source>
        <dbReference type="ARBA" id="ARBA00023163"/>
    </source>
</evidence>
<comment type="caution">
    <text evidence="5">The sequence shown here is derived from an EMBL/GenBank/DDBJ whole genome shotgun (WGS) entry which is preliminary data.</text>
</comment>
<proteinExistence type="predicted"/>
<keyword evidence="1" id="KW-0805">Transcription regulation</keyword>
<dbReference type="InterPro" id="IPR031803">
    <property type="entry name" value="BAT_GAF/HTH-assoc"/>
</dbReference>
<feature type="domain" description="HTH bat-type" evidence="3">
    <location>
        <begin position="157"/>
        <end position="208"/>
    </location>
</feature>
<reference evidence="5 6" key="1">
    <citation type="journal article" date="2014" name="PLoS Genet.">
        <title>Phylogenetically driven sequencing of extremely halophilic archaea reveals strategies for static and dynamic osmo-response.</title>
        <authorList>
            <person name="Becker E.A."/>
            <person name="Seitzer P.M."/>
            <person name="Tritt A."/>
            <person name="Larsen D."/>
            <person name="Krusor M."/>
            <person name="Yao A.I."/>
            <person name="Wu D."/>
            <person name="Madern D."/>
            <person name="Eisen J.A."/>
            <person name="Darling A.E."/>
            <person name="Facciotti M.T."/>
        </authorList>
    </citation>
    <scope>NUCLEOTIDE SEQUENCE [LARGE SCALE GENOMIC DNA]</scope>
    <source>
        <strain evidence="5 6">DSM 10524</strain>
    </source>
</reference>
<evidence type="ECO:0000259" key="3">
    <source>
        <dbReference type="Pfam" id="PF04967"/>
    </source>
</evidence>
<dbReference type="InterPro" id="IPR007050">
    <property type="entry name" value="HTH_bacterioopsin"/>
</dbReference>
<gene>
    <name evidence="5" type="ORF">C491_10499</name>
</gene>
<dbReference type="PANTHER" id="PTHR34236:SF1">
    <property type="entry name" value="DIMETHYL SULFOXIDE REDUCTASE TRANSCRIPTIONAL ACTIVATOR"/>
    <property type="match status" value="1"/>
</dbReference>
<dbReference type="STRING" id="1227497.C491_10499"/>
<keyword evidence="2" id="KW-0804">Transcription</keyword>
<protein>
    <submittedName>
        <fullName evidence="5">DNA binding domain-containing protein</fullName>
    </submittedName>
</protein>